<organism evidence="1 2">
    <name type="scientific">Rotaria sordida</name>
    <dbReference type="NCBI Taxonomy" id="392033"/>
    <lineage>
        <taxon>Eukaryota</taxon>
        <taxon>Metazoa</taxon>
        <taxon>Spiralia</taxon>
        <taxon>Gnathifera</taxon>
        <taxon>Rotifera</taxon>
        <taxon>Eurotatoria</taxon>
        <taxon>Bdelloidea</taxon>
        <taxon>Philodinida</taxon>
        <taxon>Philodinidae</taxon>
        <taxon>Rotaria</taxon>
    </lineage>
</organism>
<evidence type="ECO:0000313" key="2">
    <source>
        <dbReference type="Proteomes" id="UP000663889"/>
    </source>
</evidence>
<dbReference type="InterPro" id="IPR015919">
    <property type="entry name" value="Cadherin-like_sf"/>
</dbReference>
<dbReference type="EMBL" id="CAJNOU010000910">
    <property type="protein sequence ID" value="CAF1114065.1"/>
    <property type="molecule type" value="Genomic_DNA"/>
</dbReference>
<sequence>MQFNLHPKTGVLRLGKYIKYQKYVLDIQADIYLFNKNYSIKTNIEINIYEINKYRTSFDNQTLIELYELPYQFQVFDYDDNKQTNGYITYCLLNCFNNCPFEIHPINGILNLKNQENFIKDQIYHLQIIAFDWGEPISFETKIDIQINLSSKLIEQNFTRKKSNVKISRNQSISSLLMIPEQSSGTVIIHIINDKRSLIYFSQLDNYISVSKDIPIGTKIKRLTIENSFNNCTYNIHSVERIQSKDLFHIDSYSGTITNIQLLEKFMNKKHLLTIIYRCENISQIAYTRLHIKILDKEKSNNQINNSYRFTQDNYLVIFETSLINNQKKYLIDLELINNNEHKGKKIKPDAQIIEGDPLGLFSIDSSNQSLLLLDESRSRSYIYPIELLIIDTSQIRPIYCIVTIFISNIGIQFTCPFYLNASPYLFTYKSTPTHSIDPLTGQQYDHYDSLTIYGFDSFMSSNIAKCFMNSDIKYSNEIIEFIFEKEFYNGYVNNSLNSISFVYENEEPIHLLIKNRNQYLNSFNITYQLINQTNINSFELDQYAGIIKYIRKKNSFIKYSLLILAKYETLITFTRLNIIINDDYKQLFYKFILYKPFVNNYTIGYLNEINLNMKILNRKISSMFSIDNNGRLFIKNQTLILINGNFYNFIIGKFRIQINILSKEIIQCSLNRFNFSIENQLIGFIKILNINKNYSNKRSFYLLNYNHLFILEREHGYLRYRYQNQSIMNNLILLIEIDNSRCLITLDEFSSIPYMMIRKENNLDMDIDKLIDNKK</sequence>
<dbReference type="Proteomes" id="UP000663889">
    <property type="component" value="Unassembled WGS sequence"/>
</dbReference>
<protein>
    <recommendedName>
        <fullName evidence="3">Cadherin domain-containing protein</fullName>
    </recommendedName>
</protein>
<evidence type="ECO:0000313" key="1">
    <source>
        <dbReference type="EMBL" id="CAF1114065.1"/>
    </source>
</evidence>
<dbReference type="GO" id="GO:0016020">
    <property type="term" value="C:membrane"/>
    <property type="evidence" value="ECO:0007669"/>
    <property type="project" value="InterPro"/>
</dbReference>
<dbReference type="AlphaFoldDB" id="A0A814Q4C6"/>
<reference evidence="1" key="1">
    <citation type="submission" date="2021-02" db="EMBL/GenBank/DDBJ databases">
        <authorList>
            <person name="Nowell W R."/>
        </authorList>
    </citation>
    <scope>NUCLEOTIDE SEQUENCE</scope>
</reference>
<proteinExistence type="predicted"/>
<feature type="non-terminal residue" evidence="1">
    <location>
        <position position="1"/>
    </location>
</feature>
<accession>A0A814Q4C6</accession>
<dbReference type="GO" id="GO:0005509">
    <property type="term" value="F:calcium ion binding"/>
    <property type="evidence" value="ECO:0007669"/>
    <property type="project" value="InterPro"/>
</dbReference>
<comment type="caution">
    <text evidence="1">The sequence shown here is derived from an EMBL/GenBank/DDBJ whole genome shotgun (WGS) entry which is preliminary data.</text>
</comment>
<dbReference type="CDD" id="cd11304">
    <property type="entry name" value="Cadherin_repeat"/>
    <property type="match status" value="2"/>
</dbReference>
<gene>
    <name evidence="1" type="ORF">SEV965_LOCUS16546</name>
</gene>
<dbReference type="SUPFAM" id="SSF49313">
    <property type="entry name" value="Cadherin-like"/>
    <property type="match status" value="2"/>
</dbReference>
<dbReference type="Gene3D" id="2.60.40.60">
    <property type="entry name" value="Cadherins"/>
    <property type="match status" value="2"/>
</dbReference>
<name>A0A814Q4C6_9BILA</name>
<evidence type="ECO:0008006" key="3">
    <source>
        <dbReference type="Google" id="ProtNLM"/>
    </source>
</evidence>